<protein>
    <submittedName>
        <fullName evidence="1">Uncharacterized protein</fullName>
    </submittedName>
</protein>
<dbReference type="STRING" id="287098.SAMN05421665_2169"/>
<sequence length="243" mass="26801">MANEELYVGQKLTAVLEDVETNTAIATWEYEILAVTDKLDASQGLETKLISEKWITPEAQSIHTMEESAAGASLEGSADTALEVTKFAWDFIKDNKAVSNAKDTTTSVILKGTDPLDYQNAKEGKTGDIRFYVHDSLIKDWILVEVISRLQGTYHATPSKPDMAFGHYLPSVHFNVVKIFVGFSFRLDAHAEVTAPSNLGPKDDVQPQVGIYAKFKVSWLSSHTYTASFGANGLRGFSFKGWN</sequence>
<dbReference type="EMBL" id="FTPR01000001">
    <property type="protein sequence ID" value="SIT85886.1"/>
    <property type="molecule type" value="Genomic_DNA"/>
</dbReference>
<proteinExistence type="predicted"/>
<reference evidence="2" key="1">
    <citation type="submission" date="2017-01" db="EMBL/GenBank/DDBJ databases">
        <authorList>
            <person name="Varghese N."/>
            <person name="Submissions S."/>
        </authorList>
    </citation>
    <scope>NUCLEOTIDE SEQUENCE [LARGE SCALE GENOMIC DNA]</scope>
    <source>
        <strain evidence="2">DSM 29591</strain>
    </source>
</reference>
<organism evidence="1 2">
    <name type="scientific">Yoonia rosea</name>
    <dbReference type="NCBI Taxonomy" id="287098"/>
    <lineage>
        <taxon>Bacteria</taxon>
        <taxon>Pseudomonadati</taxon>
        <taxon>Pseudomonadota</taxon>
        <taxon>Alphaproteobacteria</taxon>
        <taxon>Rhodobacterales</taxon>
        <taxon>Paracoccaceae</taxon>
        <taxon>Yoonia</taxon>
    </lineage>
</organism>
<keyword evidence="2" id="KW-1185">Reference proteome</keyword>
<accession>A0A1R3X4M9</accession>
<dbReference type="RefSeq" id="WP_076659548.1">
    <property type="nucleotide sequence ID" value="NZ_FTPR01000001.1"/>
</dbReference>
<dbReference type="AlphaFoldDB" id="A0A1R3X4M9"/>
<dbReference type="Proteomes" id="UP000186997">
    <property type="component" value="Unassembled WGS sequence"/>
</dbReference>
<evidence type="ECO:0000313" key="1">
    <source>
        <dbReference type="EMBL" id="SIT85886.1"/>
    </source>
</evidence>
<name>A0A1R3X4M9_9RHOB</name>
<gene>
    <name evidence="1" type="ORF">SAMN05421665_2169</name>
</gene>
<evidence type="ECO:0000313" key="2">
    <source>
        <dbReference type="Proteomes" id="UP000186997"/>
    </source>
</evidence>
<dbReference type="OrthoDB" id="7821613at2"/>